<reference evidence="2 3" key="1">
    <citation type="submission" date="2016-10" db="EMBL/GenBank/DDBJ databases">
        <authorList>
            <person name="de Groot N.N."/>
        </authorList>
    </citation>
    <scope>NUCLEOTIDE SEQUENCE [LARGE SCALE GENOMIC DNA]</scope>
    <source>
        <strain evidence="2 3">CGMCC 1.6762</strain>
    </source>
</reference>
<protein>
    <submittedName>
        <fullName evidence="2">Tetratrico peptide repeat-containing protein</fullName>
    </submittedName>
</protein>
<dbReference type="SUPFAM" id="SSF48452">
    <property type="entry name" value="TPR-like"/>
    <property type="match status" value="1"/>
</dbReference>
<evidence type="ECO:0000313" key="3">
    <source>
        <dbReference type="Proteomes" id="UP000198823"/>
    </source>
</evidence>
<accession>A0A1G7EWU6</accession>
<proteinExistence type="predicted"/>
<name>A0A1G7EWU6_9BACL</name>
<dbReference type="EMBL" id="FNAR01000015">
    <property type="protein sequence ID" value="SDE68117.1"/>
    <property type="molecule type" value="Genomic_DNA"/>
</dbReference>
<dbReference type="Pfam" id="PF12688">
    <property type="entry name" value="TPR_5"/>
    <property type="match status" value="1"/>
</dbReference>
<dbReference type="InterPro" id="IPR011990">
    <property type="entry name" value="TPR-like_helical_dom_sf"/>
</dbReference>
<evidence type="ECO:0000313" key="2">
    <source>
        <dbReference type="EMBL" id="SDE68117.1"/>
    </source>
</evidence>
<gene>
    <name evidence="2" type="ORF">SAMN04488126_11556</name>
</gene>
<feature type="domain" description="Tetratrico peptide repeat group 5" evidence="1">
    <location>
        <begin position="48"/>
        <end position="164"/>
    </location>
</feature>
<dbReference type="AlphaFoldDB" id="A0A1G7EWU6"/>
<evidence type="ECO:0000259" key="1">
    <source>
        <dbReference type="Pfam" id="PF12688"/>
    </source>
</evidence>
<dbReference type="STRING" id="426756.SAMN04488126_11556"/>
<dbReference type="InterPro" id="IPR041656">
    <property type="entry name" value="TPR_5"/>
</dbReference>
<sequence length="171" mass="19311">MKLKRKEELKMKDQLEQARSLGKAGRLEEAGELLILLAADHPDDARLQFECARAMDRTGKETSAVPYYKRAILLGLPESKLKDAYLGLGSTLRTLGRYRQSLAVLEKGSGRFPEDRALQVFRAMTLYNLGEHKEAMRLLLVNLADTAADGEINKYEAAIRFYAGHLDQVWE</sequence>
<organism evidence="2 3">
    <name type="scientific">Bhargavaea beijingensis</name>
    <dbReference type="NCBI Taxonomy" id="426756"/>
    <lineage>
        <taxon>Bacteria</taxon>
        <taxon>Bacillati</taxon>
        <taxon>Bacillota</taxon>
        <taxon>Bacilli</taxon>
        <taxon>Bacillales</taxon>
        <taxon>Caryophanaceae</taxon>
        <taxon>Bhargavaea</taxon>
    </lineage>
</organism>
<dbReference type="Gene3D" id="1.25.40.10">
    <property type="entry name" value="Tetratricopeptide repeat domain"/>
    <property type="match status" value="1"/>
</dbReference>
<dbReference type="Proteomes" id="UP000198823">
    <property type="component" value="Unassembled WGS sequence"/>
</dbReference>